<dbReference type="PROSITE" id="PS51186">
    <property type="entry name" value="GNAT"/>
    <property type="match status" value="1"/>
</dbReference>
<accession>A0A6C0FXH0</accession>
<dbReference type="InterPro" id="IPR016181">
    <property type="entry name" value="Acyl_CoA_acyltransferase"/>
</dbReference>
<dbReference type="RefSeq" id="WP_162356255.1">
    <property type="nucleotide sequence ID" value="NZ_CP048209.1"/>
</dbReference>
<evidence type="ECO:0000313" key="2">
    <source>
        <dbReference type="EMBL" id="QHT60193.1"/>
    </source>
</evidence>
<evidence type="ECO:0000313" key="3">
    <source>
        <dbReference type="Proteomes" id="UP000476064"/>
    </source>
</evidence>
<name>A0A6C0FXH0_9BACL</name>
<dbReference type="GO" id="GO:0008999">
    <property type="term" value="F:protein-N-terminal-alanine acetyltransferase activity"/>
    <property type="evidence" value="ECO:0007669"/>
    <property type="project" value="TreeGrafter"/>
</dbReference>
<evidence type="ECO:0000259" key="1">
    <source>
        <dbReference type="PROSITE" id="PS51186"/>
    </source>
</evidence>
<dbReference type="PANTHER" id="PTHR43792">
    <property type="entry name" value="GNAT FAMILY, PUTATIVE (AFU_ORTHOLOGUE AFUA_3G00765)-RELATED-RELATED"/>
    <property type="match status" value="1"/>
</dbReference>
<dbReference type="SUPFAM" id="SSF55729">
    <property type="entry name" value="Acyl-CoA N-acyltransferases (Nat)"/>
    <property type="match status" value="1"/>
</dbReference>
<keyword evidence="3" id="KW-1185">Reference proteome</keyword>
<dbReference type="PANTHER" id="PTHR43792:SF9">
    <property type="entry name" value="RIBOSOMAL-PROTEIN-ALANINE ACETYLTRANSFERASE"/>
    <property type="match status" value="1"/>
</dbReference>
<sequence>MNKKRGAAHADFSTINNRTLVLRQLTLADAPEIFDYFRLDEVTKYYDLESFTELRQAEELIERWSARFERQAGIRWGIALKSDDRIIGTCGYHGWSKEHGRAEIGYELTPACWRQGIMSEALAAIIPYGFDRMGLNRIQAFIDQDNAGSRNVLEKAGLCEEGLLRDYFFEKGRFVDAVLFARLKRDR</sequence>
<dbReference type="InterPro" id="IPR000182">
    <property type="entry name" value="GNAT_dom"/>
</dbReference>
<protein>
    <submittedName>
        <fullName evidence="2">GNAT family N-acetyltransferase</fullName>
    </submittedName>
</protein>
<dbReference type="EMBL" id="CP048209">
    <property type="protein sequence ID" value="QHT60193.1"/>
    <property type="molecule type" value="Genomic_DNA"/>
</dbReference>
<organism evidence="2 3">
    <name type="scientific">Paenibacillus lycopersici</name>
    <dbReference type="NCBI Taxonomy" id="2704462"/>
    <lineage>
        <taxon>Bacteria</taxon>
        <taxon>Bacillati</taxon>
        <taxon>Bacillota</taxon>
        <taxon>Bacilli</taxon>
        <taxon>Bacillales</taxon>
        <taxon>Paenibacillaceae</taxon>
        <taxon>Paenibacillus</taxon>
    </lineage>
</organism>
<reference evidence="2 3" key="1">
    <citation type="submission" date="2020-01" db="EMBL/GenBank/DDBJ databases">
        <title>Paenibacillus sp. nov., isolated from tomato rhizosphere.</title>
        <authorList>
            <person name="Weon H.-Y."/>
            <person name="Lee S.A."/>
        </authorList>
    </citation>
    <scope>NUCLEOTIDE SEQUENCE [LARGE SCALE GENOMIC DNA]</scope>
    <source>
        <strain evidence="2 3">12200R-189</strain>
    </source>
</reference>
<dbReference type="InterPro" id="IPR051531">
    <property type="entry name" value="N-acetyltransferase"/>
</dbReference>
<dbReference type="Gene3D" id="3.40.630.30">
    <property type="match status" value="1"/>
</dbReference>
<gene>
    <name evidence="2" type="ORF">GXP70_09740</name>
</gene>
<keyword evidence="2" id="KW-0808">Transferase</keyword>
<dbReference type="Proteomes" id="UP000476064">
    <property type="component" value="Chromosome"/>
</dbReference>
<dbReference type="Pfam" id="PF13302">
    <property type="entry name" value="Acetyltransf_3"/>
    <property type="match status" value="1"/>
</dbReference>
<dbReference type="AlphaFoldDB" id="A0A6C0FXH0"/>
<feature type="domain" description="N-acetyltransferase" evidence="1">
    <location>
        <begin position="20"/>
        <end position="185"/>
    </location>
</feature>
<dbReference type="GO" id="GO:0005737">
    <property type="term" value="C:cytoplasm"/>
    <property type="evidence" value="ECO:0007669"/>
    <property type="project" value="TreeGrafter"/>
</dbReference>
<proteinExistence type="predicted"/>
<dbReference type="KEGG" id="plyc:GXP70_09740"/>